<accession>A0A0J6CLM1</accession>
<dbReference type="RefSeq" id="WP_048315146.1">
    <property type="nucleotide sequence ID" value="NZ_CAOXUN010000040.1"/>
</dbReference>
<organism evidence="2 3">
    <name type="scientific">Parabacteroides goldsteinii</name>
    <dbReference type="NCBI Taxonomy" id="328812"/>
    <lineage>
        <taxon>Bacteria</taxon>
        <taxon>Pseudomonadati</taxon>
        <taxon>Bacteroidota</taxon>
        <taxon>Bacteroidia</taxon>
        <taxon>Bacteroidales</taxon>
        <taxon>Tannerellaceae</taxon>
        <taxon>Parabacteroides</taxon>
    </lineage>
</organism>
<comment type="caution">
    <text evidence="2">The sequence shown here is derived from an EMBL/GenBank/DDBJ whole genome shotgun (WGS) entry which is preliminary data.</text>
</comment>
<sequence length="401" mass="47098">MEEIDVEKIYRSYRRRLQETPLSFTRFLYERINWNDKLIGIKGARGVGKTTLLLQHIKQSFAQTDHALYVSLDNLWFSTHSLDDLVEYHYTHGGTHLFLDEIHKYPRWQTMLKNLNDDYPDLHVVYTGSSMLEIDVQQGDLSRRQMVYQLVGLSFREFLEFECEMNVPAYSLEELLQNHVAIASTVTEQVKILPLFEKYLRTGYYPFYKDTFEGYDFRLQEVVRQVIESDLPAVEDVQYVTTQKVKKLLMILAERVPHTPKMSELYKELETNREQGLKMLYALERGGLLSLLTTEVKNYRSLSRPDKIYLDNPNLMYALSPNADIGTLRETFFFNQLSLGHEVLLPLQGDFYVDRHYLFEVGGRTKTFDQIKDVPDSFLAVDNTEVGHHNRIPLWLFGLLY</sequence>
<dbReference type="InterPro" id="IPR041682">
    <property type="entry name" value="AAA_14"/>
</dbReference>
<dbReference type="AlphaFoldDB" id="A0A0J6CLM1"/>
<evidence type="ECO:0000313" key="3">
    <source>
        <dbReference type="Proteomes" id="UP000036166"/>
    </source>
</evidence>
<dbReference type="PANTHER" id="PTHR42990">
    <property type="entry name" value="ATPASE"/>
    <property type="match status" value="1"/>
</dbReference>
<dbReference type="PATRIC" id="fig|328812.4.peg.2276"/>
<dbReference type="InterPro" id="IPR027417">
    <property type="entry name" value="P-loop_NTPase"/>
</dbReference>
<reference evidence="2 3" key="1">
    <citation type="submission" date="2015-06" db="EMBL/GenBank/DDBJ databases">
        <title>Draft Genome Sequence of Parabacteroides goldsteinii with Putative Novel Metallo-Beta-Lactamases Isolated from a Blood Culture from a Human Patient.</title>
        <authorList>
            <person name="Krogh T.J."/>
            <person name="Agergaard C.N."/>
            <person name="Moller-Jensen J."/>
            <person name="Justesen U.S."/>
        </authorList>
    </citation>
    <scope>NUCLEOTIDE SEQUENCE [LARGE SCALE GENOMIC DNA]</scope>
    <source>
        <strain evidence="2 3">910340</strain>
    </source>
</reference>
<gene>
    <name evidence="2" type="ORF">ACM15_08675</name>
</gene>
<dbReference type="Pfam" id="PF13173">
    <property type="entry name" value="AAA_14"/>
    <property type="match status" value="1"/>
</dbReference>
<evidence type="ECO:0000259" key="1">
    <source>
        <dbReference type="Pfam" id="PF13173"/>
    </source>
</evidence>
<name>A0A0J6CLM1_9BACT</name>
<protein>
    <submittedName>
        <fullName evidence="2">ATPase AAA</fullName>
    </submittedName>
</protein>
<dbReference type="Proteomes" id="UP000036166">
    <property type="component" value="Unassembled WGS sequence"/>
</dbReference>
<evidence type="ECO:0000313" key="2">
    <source>
        <dbReference type="EMBL" id="KMM34078.1"/>
    </source>
</evidence>
<dbReference type="SUPFAM" id="SSF52540">
    <property type="entry name" value="P-loop containing nucleoside triphosphate hydrolases"/>
    <property type="match status" value="1"/>
</dbReference>
<feature type="domain" description="AAA" evidence="1">
    <location>
        <begin position="36"/>
        <end position="159"/>
    </location>
</feature>
<dbReference type="PANTHER" id="PTHR42990:SF1">
    <property type="entry name" value="AAA+ ATPASE DOMAIN-CONTAINING PROTEIN"/>
    <property type="match status" value="1"/>
</dbReference>
<dbReference type="EMBL" id="LFJV01000023">
    <property type="protein sequence ID" value="KMM34078.1"/>
    <property type="molecule type" value="Genomic_DNA"/>
</dbReference>
<proteinExistence type="predicted"/>